<dbReference type="EMBL" id="JAWDKB010000006">
    <property type="protein sequence ID" value="MDV0444171.1"/>
    <property type="molecule type" value="Genomic_DNA"/>
</dbReference>
<evidence type="ECO:0000259" key="2">
    <source>
        <dbReference type="Pfam" id="PF03703"/>
    </source>
</evidence>
<keyword evidence="4" id="KW-1185">Reference proteome</keyword>
<proteinExistence type="predicted"/>
<keyword evidence="1" id="KW-0812">Transmembrane</keyword>
<gene>
    <name evidence="3" type="ORF">McpCs1_15670</name>
</gene>
<feature type="transmembrane region" description="Helical" evidence="1">
    <location>
        <begin position="45"/>
        <end position="72"/>
    </location>
</feature>
<accession>A0AAE4SC34</accession>
<protein>
    <recommendedName>
        <fullName evidence="2">YdbS-like PH domain-containing protein</fullName>
    </recommendedName>
</protein>
<dbReference type="PANTHER" id="PTHR34473:SF2">
    <property type="entry name" value="UPF0699 TRANSMEMBRANE PROTEIN YDBT"/>
    <property type="match status" value="1"/>
</dbReference>
<reference evidence="3 4" key="1">
    <citation type="submission" date="2023-06" db="EMBL/GenBank/DDBJ databases">
        <title>Genome sequence of Methancorpusculaceae sp. Cs1.</title>
        <authorList>
            <person name="Protasov E."/>
            <person name="Platt K."/>
            <person name="Poehlein A."/>
            <person name="Daniel R."/>
            <person name="Brune A."/>
        </authorList>
    </citation>
    <scope>NUCLEOTIDE SEQUENCE [LARGE SCALE GENOMIC DNA]</scope>
    <source>
        <strain evidence="3 4">Cs1</strain>
    </source>
</reference>
<keyword evidence="1" id="KW-1133">Transmembrane helix</keyword>
<feature type="domain" description="YdbS-like PH" evidence="2">
    <location>
        <begin position="72"/>
        <end position="150"/>
    </location>
</feature>
<dbReference type="PANTHER" id="PTHR34473">
    <property type="entry name" value="UPF0699 TRANSMEMBRANE PROTEIN YDBS"/>
    <property type="match status" value="1"/>
</dbReference>
<dbReference type="AlphaFoldDB" id="A0AAE4SC34"/>
<name>A0AAE4SC34_9EURY</name>
<evidence type="ECO:0000313" key="4">
    <source>
        <dbReference type="Proteomes" id="UP001283212"/>
    </source>
</evidence>
<evidence type="ECO:0000256" key="1">
    <source>
        <dbReference type="SAM" id="Phobius"/>
    </source>
</evidence>
<evidence type="ECO:0000313" key="3">
    <source>
        <dbReference type="EMBL" id="MDV0444171.1"/>
    </source>
</evidence>
<dbReference type="RefSeq" id="WP_338096673.1">
    <property type="nucleotide sequence ID" value="NZ_JAWDKB010000006.1"/>
</dbReference>
<comment type="caution">
    <text evidence="3">The sequence shown here is derived from an EMBL/GenBank/DDBJ whole genome shotgun (WGS) entry which is preliminary data.</text>
</comment>
<sequence length="201" mass="21912">MIQLGEDFKPSLKYKPYLAIATILLIAFIWALCFGWVFIGDIFGLGASIAIAAAVILIACLVFGVVWVVLYYKSVVYHLNETEMTWKRGVWFRKTGIVPYNRITNVDIVQGPVMRIFGISNLKIQTAGYSGTNGSAEISLEGIEEPEPLRALIMDFVRGTAPSPAATGGAPKVTAQTTANADMTALIAEVAAIRKLLEERK</sequence>
<dbReference type="Proteomes" id="UP001283212">
    <property type="component" value="Unassembled WGS sequence"/>
</dbReference>
<dbReference type="InterPro" id="IPR005182">
    <property type="entry name" value="YdbS-like_PH"/>
</dbReference>
<feature type="transmembrane region" description="Helical" evidence="1">
    <location>
        <begin position="17"/>
        <end position="39"/>
    </location>
</feature>
<organism evidence="3 4">
    <name type="scientific">Methanorbis rubei</name>
    <dbReference type="NCBI Taxonomy" id="3028300"/>
    <lineage>
        <taxon>Archaea</taxon>
        <taxon>Methanobacteriati</taxon>
        <taxon>Methanobacteriota</taxon>
        <taxon>Stenosarchaea group</taxon>
        <taxon>Methanomicrobia</taxon>
        <taxon>Methanomicrobiales</taxon>
        <taxon>Methanocorpusculaceae</taxon>
        <taxon>Methanorbis</taxon>
    </lineage>
</organism>
<dbReference type="Pfam" id="PF03703">
    <property type="entry name" value="bPH_2"/>
    <property type="match status" value="1"/>
</dbReference>
<keyword evidence="1" id="KW-0472">Membrane</keyword>